<reference evidence="2" key="1">
    <citation type="submission" date="2022-08" db="EMBL/GenBank/DDBJ databases">
        <title>Alicyclobacillus fastidiosus DSM 17978, complete genome.</title>
        <authorList>
            <person name="Wang Q."/>
            <person name="Cai R."/>
            <person name="Wang Z."/>
        </authorList>
    </citation>
    <scope>NUCLEOTIDE SEQUENCE</scope>
    <source>
        <strain evidence="2">DSM 17978</strain>
    </source>
</reference>
<proteinExistence type="predicted"/>
<dbReference type="EMBL" id="CP104067">
    <property type="protein sequence ID" value="WAH41710.1"/>
    <property type="molecule type" value="Genomic_DNA"/>
</dbReference>
<feature type="domain" description="Core" evidence="1">
    <location>
        <begin position="2"/>
        <end position="86"/>
    </location>
</feature>
<keyword evidence="3" id="KW-1185">Reference proteome</keyword>
<dbReference type="InterPro" id="IPR000361">
    <property type="entry name" value="ATAP_core_dom"/>
</dbReference>
<protein>
    <recommendedName>
        <fullName evidence="1">Core domain-containing protein</fullName>
    </recommendedName>
</protein>
<dbReference type="SUPFAM" id="SSF89360">
    <property type="entry name" value="HesB-like domain"/>
    <property type="match status" value="1"/>
</dbReference>
<organism evidence="2 3">
    <name type="scientific">Alicyclobacillus fastidiosus</name>
    <dbReference type="NCBI Taxonomy" id="392011"/>
    <lineage>
        <taxon>Bacteria</taxon>
        <taxon>Bacillati</taxon>
        <taxon>Bacillota</taxon>
        <taxon>Bacilli</taxon>
        <taxon>Bacillales</taxon>
        <taxon>Alicyclobacillaceae</taxon>
        <taxon>Alicyclobacillus</taxon>
    </lineage>
</organism>
<gene>
    <name evidence="2" type="ORF">NZD89_26455</name>
</gene>
<accession>A0ABY6ZG50</accession>
<dbReference type="RefSeq" id="WP_268005618.1">
    <property type="nucleotide sequence ID" value="NZ_BSUT01000001.1"/>
</dbReference>
<dbReference type="Proteomes" id="UP001164761">
    <property type="component" value="Chromosome"/>
</dbReference>
<dbReference type="InterPro" id="IPR035903">
    <property type="entry name" value="HesB-like_dom_sf"/>
</dbReference>
<dbReference type="Pfam" id="PF01521">
    <property type="entry name" value="Fe-S_biosyn"/>
    <property type="match status" value="1"/>
</dbReference>
<evidence type="ECO:0000259" key="1">
    <source>
        <dbReference type="Pfam" id="PF01521"/>
    </source>
</evidence>
<dbReference type="Gene3D" id="2.60.300.12">
    <property type="entry name" value="HesB-like domain"/>
    <property type="match status" value="1"/>
</dbReference>
<sequence length="92" mass="10313">MNITDAAKSELVRFSREELQGGEFIRVTRAYQCGGPRFQLTVDVDQTKMDERITLDGVTILIEKSCLNLMNDVTIDFADEGFVFESATNSPC</sequence>
<evidence type="ECO:0000313" key="3">
    <source>
        <dbReference type="Proteomes" id="UP001164761"/>
    </source>
</evidence>
<name>A0ABY6ZG50_9BACL</name>
<evidence type="ECO:0000313" key="2">
    <source>
        <dbReference type="EMBL" id="WAH41710.1"/>
    </source>
</evidence>